<dbReference type="EMBL" id="ML996084">
    <property type="protein sequence ID" value="KAF2154220.1"/>
    <property type="molecule type" value="Genomic_DNA"/>
</dbReference>
<keyword evidence="4 10" id="KW-1133">Transmembrane helix</keyword>
<feature type="region of interest" description="Disordered" evidence="9">
    <location>
        <begin position="641"/>
        <end position="664"/>
    </location>
</feature>
<feature type="domain" description="Potassium channel" evidence="11">
    <location>
        <begin position="248"/>
        <end position="328"/>
    </location>
</feature>
<evidence type="ECO:0000256" key="7">
    <source>
        <dbReference type="ARBA" id="ARBA00023303"/>
    </source>
</evidence>
<evidence type="ECO:0000256" key="8">
    <source>
        <dbReference type="RuleBase" id="RU003857"/>
    </source>
</evidence>
<evidence type="ECO:0000313" key="13">
    <source>
        <dbReference type="Proteomes" id="UP000799439"/>
    </source>
</evidence>
<accession>A0A9P4J504</accession>
<evidence type="ECO:0000256" key="6">
    <source>
        <dbReference type="ARBA" id="ARBA00023136"/>
    </source>
</evidence>
<gene>
    <name evidence="12" type="ORF">K461DRAFT_292884</name>
</gene>
<dbReference type="GO" id="GO:0030322">
    <property type="term" value="P:stabilization of membrane potential"/>
    <property type="evidence" value="ECO:0007669"/>
    <property type="project" value="TreeGrafter"/>
</dbReference>
<evidence type="ECO:0000256" key="10">
    <source>
        <dbReference type="SAM" id="Phobius"/>
    </source>
</evidence>
<feature type="transmembrane region" description="Helical" evidence="10">
    <location>
        <begin position="167"/>
        <end position="187"/>
    </location>
</feature>
<sequence>MAHKHKGPRKRAKNGDRQRQAKSHARGKRLFTVKGALQGANWGATSLFPVHIKTWTEDDDTDWWFAGTAVPLLAATLGPAANVLSIAALVTSWRECLVDNVDPVACPWDGNPQSLVEQLYGHPFADPHWAYYLNVASLVMGFVGNIFLLFNFTGFVRYKIALPVTIIMWYIATAILVAITISVHKYVPPISPQQIFSQGFWYGVMAAALYLLASMLLMLNMVGFFLGHFPEHFNLTDSQRTLILQTMMFFIWLALGGVIFATVETRYGNSPQEWSFVNALYFSDVTILTVGFGDLTCTSSLGRGLVFPYSITGIIMLGLVISSISKFASDLGAAKVVQKHQERSRARTFDRVVNSAEEFASRLGIRRRSSTPGAPGPRQNSTPGSRRNSAPGSRRASSSARGPISAPFDPINTSQITRIPDKNLTSPTKSFASGSTLVRFAAQTTKALTPKPLRKRRSHKTRLLLLREERDRFNTMRRLEMSTTRFKHWMSFVLSTFAFALLWLLGAMVFYYAEHDTQGYTYGDALYFCYVSLLTIGYGDFAPQSNVGRPFFVLWSLIAVPTMTILVSSMGSTVVQGFKTGTERVAEVTVLPRMGLLRDALQRWPFYQRSMEKFQQRRTERKLKQRLRLGFPVGVEESHHGLHLHPTHSTHGPDEPDRPPTPNIETLAQEAADGDHPLSELQLARRLAQAIQRVALDLREHPPRRYCYEEWVEFTQLIRFTNYNSRGREPANRHHHSNGNGASLEKVDTEEPTELIEWDWIGENSPMMAKQTEAEFVLDRLCESMGRYLRNIAVREELREKDTGSGAIGAVSAGLDDNDEEEEEVERNIEDSGSMEDVPPEAERVTKTVSTDSSGVTAVHAE</sequence>
<dbReference type="SUPFAM" id="SSF81324">
    <property type="entry name" value="Voltage-gated potassium channels"/>
    <property type="match status" value="2"/>
</dbReference>
<keyword evidence="13" id="KW-1185">Reference proteome</keyword>
<feature type="region of interest" description="Disordered" evidence="9">
    <location>
        <begin position="728"/>
        <end position="750"/>
    </location>
</feature>
<dbReference type="PANTHER" id="PTHR11003:SF342">
    <property type="entry name" value="OUTWARD-RECTIFIER POTASSIUM CHANNEL TOK1"/>
    <property type="match status" value="1"/>
</dbReference>
<evidence type="ECO:0000256" key="5">
    <source>
        <dbReference type="ARBA" id="ARBA00023065"/>
    </source>
</evidence>
<feature type="transmembrane region" description="Helical" evidence="10">
    <location>
        <begin position="275"/>
        <end position="293"/>
    </location>
</feature>
<keyword evidence="5 8" id="KW-0406">Ion transport</keyword>
<comment type="caution">
    <text evidence="12">The sequence shown here is derived from an EMBL/GenBank/DDBJ whole genome shotgun (WGS) entry which is preliminary data.</text>
</comment>
<evidence type="ECO:0000256" key="2">
    <source>
        <dbReference type="ARBA" id="ARBA00022448"/>
    </source>
</evidence>
<dbReference type="PANTHER" id="PTHR11003">
    <property type="entry name" value="POTASSIUM CHANNEL, SUBFAMILY K"/>
    <property type="match status" value="1"/>
</dbReference>
<dbReference type="GO" id="GO:0022841">
    <property type="term" value="F:potassium ion leak channel activity"/>
    <property type="evidence" value="ECO:0007669"/>
    <property type="project" value="TreeGrafter"/>
</dbReference>
<proteinExistence type="inferred from homology"/>
<dbReference type="Gene3D" id="1.10.287.70">
    <property type="match status" value="2"/>
</dbReference>
<evidence type="ECO:0000256" key="1">
    <source>
        <dbReference type="ARBA" id="ARBA00004141"/>
    </source>
</evidence>
<dbReference type="InterPro" id="IPR003280">
    <property type="entry name" value="2pore_dom_K_chnl"/>
</dbReference>
<dbReference type="GO" id="GO:0015271">
    <property type="term" value="F:outward rectifier potassium channel activity"/>
    <property type="evidence" value="ECO:0007669"/>
    <property type="project" value="TreeGrafter"/>
</dbReference>
<feature type="transmembrane region" description="Helical" evidence="10">
    <location>
        <begin position="305"/>
        <end position="325"/>
    </location>
</feature>
<feature type="compositionally biased region" description="Polar residues" evidence="9">
    <location>
        <begin position="411"/>
        <end position="427"/>
    </location>
</feature>
<evidence type="ECO:0000256" key="9">
    <source>
        <dbReference type="SAM" id="MobiDB-lite"/>
    </source>
</evidence>
<name>A0A9P4J504_9PEZI</name>
<protein>
    <submittedName>
        <fullName evidence="12">Voltage-gated potassium channel</fullName>
    </submittedName>
</protein>
<feature type="compositionally biased region" description="Low complexity" evidence="9">
    <location>
        <begin position="383"/>
        <end position="407"/>
    </location>
</feature>
<keyword evidence="2 8" id="KW-0813">Transport</keyword>
<dbReference type="PRINTS" id="PR01333">
    <property type="entry name" value="2POREKCHANEL"/>
</dbReference>
<feature type="transmembrane region" description="Helical" evidence="10">
    <location>
        <begin position="489"/>
        <end position="513"/>
    </location>
</feature>
<dbReference type="Proteomes" id="UP000799439">
    <property type="component" value="Unassembled WGS sequence"/>
</dbReference>
<feature type="region of interest" description="Disordered" evidence="9">
    <location>
        <begin position="363"/>
        <end position="427"/>
    </location>
</feature>
<dbReference type="GO" id="GO:0005886">
    <property type="term" value="C:plasma membrane"/>
    <property type="evidence" value="ECO:0007669"/>
    <property type="project" value="TreeGrafter"/>
</dbReference>
<feature type="transmembrane region" description="Helical" evidence="10">
    <location>
        <begin position="131"/>
        <end position="155"/>
    </location>
</feature>
<feature type="region of interest" description="Disordered" evidence="9">
    <location>
        <begin position="800"/>
        <end position="862"/>
    </location>
</feature>
<comment type="subcellular location">
    <subcellularLocation>
        <location evidence="1">Membrane</location>
        <topology evidence="1">Multi-pass membrane protein</topology>
    </subcellularLocation>
</comment>
<feature type="compositionally biased region" description="Acidic residues" evidence="9">
    <location>
        <begin position="816"/>
        <end position="825"/>
    </location>
</feature>
<keyword evidence="7 8" id="KW-0407">Ion channel</keyword>
<feature type="transmembrane region" description="Helical" evidence="10">
    <location>
        <begin position="199"/>
        <end position="222"/>
    </location>
</feature>
<feature type="transmembrane region" description="Helical" evidence="10">
    <location>
        <begin position="519"/>
        <end position="539"/>
    </location>
</feature>
<dbReference type="Pfam" id="PF07885">
    <property type="entry name" value="Ion_trans_2"/>
    <property type="match status" value="2"/>
</dbReference>
<evidence type="ECO:0000259" key="11">
    <source>
        <dbReference type="Pfam" id="PF07885"/>
    </source>
</evidence>
<organism evidence="12 13">
    <name type="scientific">Myriangium duriaei CBS 260.36</name>
    <dbReference type="NCBI Taxonomy" id="1168546"/>
    <lineage>
        <taxon>Eukaryota</taxon>
        <taxon>Fungi</taxon>
        <taxon>Dikarya</taxon>
        <taxon>Ascomycota</taxon>
        <taxon>Pezizomycotina</taxon>
        <taxon>Dothideomycetes</taxon>
        <taxon>Dothideomycetidae</taxon>
        <taxon>Myriangiales</taxon>
        <taxon>Myriangiaceae</taxon>
        <taxon>Myriangium</taxon>
    </lineage>
</organism>
<evidence type="ECO:0000256" key="4">
    <source>
        <dbReference type="ARBA" id="ARBA00022989"/>
    </source>
</evidence>
<dbReference type="OrthoDB" id="297496at2759"/>
<feature type="transmembrane region" description="Helical" evidence="10">
    <location>
        <begin position="551"/>
        <end position="571"/>
    </location>
</feature>
<evidence type="ECO:0000256" key="3">
    <source>
        <dbReference type="ARBA" id="ARBA00022692"/>
    </source>
</evidence>
<evidence type="ECO:0000313" key="12">
    <source>
        <dbReference type="EMBL" id="KAF2154220.1"/>
    </source>
</evidence>
<dbReference type="AlphaFoldDB" id="A0A9P4J504"/>
<comment type="similarity">
    <text evidence="8">Belongs to the two pore domain potassium channel (TC 1.A.1.8) family.</text>
</comment>
<feature type="domain" description="Potassium channel" evidence="11">
    <location>
        <begin position="500"/>
        <end position="575"/>
    </location>
</feature>
<feature type="region of interest" description="Disordered" evidence="9">
    <location>
        <begin position="1"/>
        <end position="25"/>
    </location>
</feature>
<feature type="transmembrane region" description="Helical" evidence="10">
    <location>
        <begin position="242"/>
        <end position="263"/>
    </location>
</feature>
<dbReference type="InterPro" id="IPR013099">
    <property type="entry name" value="K_chnl_dom"/>
</dbReference>
<feature type="compositionally biased region" description="Basic residues" evidence="9">
    <location>
        <begin position="1"/>
        <end position="12"/>
    </location>
</feature>
<keyword evidence="3 8" id="KW-0812">Transmembrane</keyword>
<keyword evidence="6 10" id="KW-0472">Membrane</keyword>
<feature type="compositionally biased region" description="Polar residues" evidence="9">
    <location>
        <begin position="847"/>
        <end position="856"/>
    </location>
</feature>
<reference evidence="12" key="1">
    <citation type="journal article" date="2020" name="Stud. Mycol.">
        <title>101 Dothideomycetes genomes: a test case for predicting lifestyles and emergence of pathogens.</title>
        <authorList>
            <person name="Haridas S."/>
            <person name="Albert R."/>
            <person name="Binder M."/>
            <person name="Bloem J."/>
            <person name="Labutti K."/>
            <person name="Salamov A."/>
            <person name="Andreopoulos B."/>
            <person name="Baker S."/>
            <person name="Barry K."/>
            <person name="Bills G."/>
            <person name="Bluhm B."/>
            <person name="Cannon C."/>
            <person name="Castanera R."/>
            <person name="Culley D."/>
            <person name="Daum C."/>
            <person name="Ezra D."/>
            <person name="Gonzalez J."/>
            <person name="Henrissat B."/>
            <person name="Kuo A."/>
            <person name="Liang C."/>
            <person name="Lipzen A."/>
            <person name="Lutzoni F."/>
            <person name="Magnuson J."/>
            <person name="Mondo S."/>
            <person name="Nolan M."/>
            <person name="Ohm R."/>
            <person name="Pangilinan J."/>
            <person name="Park H.-J."/>
            <person name="Ramirez L."/>
            <person name="Alfaro M."/>
            <person name="Sun H."/>
            <person name="Tritt A."/>
            <person name="Yoshinaga Y."/>
            <person name="Zwiers L.-H."/>
            <person name="Turgeon B."/>
            <person name="Goodwin S."/>
            <person name="Spatafora J."/>
            <person name="Crous P."/>
            <person name="Grigoriev I."/>
        </authorList>
    </citation>
    <scope>NUCLEOTIDE SEQUENCE</scope>
    <source>
        <strain evidence="12">CBS 260.36</strain>
    </source>
</reference>